<gene>
    <name evidence="2" type="ORF">GCM10008967_39270</name>
</gene>
<evidence type="ECO:0000313" key="3">
    <source>
        <dbReference type="Proteomes" id="UP001500782"/>
    </source>
</evidence>
<dbReference type="EMBL" id="BAAADJ010000063">
    <property type="protein sequence ID" value="GAA0344974.1"/>
    <property type="molecule type" value="Genomic_DNA"/>
</dbReference>
<keyword evidence="3" id="KW-1185">Reference proteome</keyword>
<dbReference type="Proteomes" id="UP001500782">
    <property type="component" value="Unassembled WGS sequence"/>
</dbReference>
<organism evidence="2 3">
    <name type="scientific">Bacillus carboniphilus</name>
    <dbReference type="NCBI Taxonomy" id="86663"/>
    <lineage>
        <taxon>Bacteria</taxon>
        <taxon>Bacillati</taxon>
        <taxon>Bacillota</taxon>
        <taxon>Bacilli</taxon>
        <taxon>Bacillales</taxon>
        <taxon>Bacillaceae</taxon>
        <taxon>Bacillus</taxon>
    </lineage>
</organism>
<accession>A0ABN0WRK2</accession>
<dbReference type="Pfam" id="PF12671">
    <property type="entry name" value="Amidase_6"/>
    <property type="match status" value="1"/>
</dbReference>
<comment type="caution">
    <text evidence="2">The sequence shown here is derived from an EMBL/GenBank/DDBJ whole genome shotgun (WGS) entry which is preliminary data.</text>
</comment>
<dbReference type="PANTHER" id="PTHR40032">
    <property type="entry name" value="EXPORTED PROTEIN-RELATED"/>
    <property type="match status" value="1"/>
</dbReference>
<dbReference type="PANTHER" id="PTHR40032:SF1">
    <property type="entry name" value="EXPORTED PROTEIN"/>
    <property type="match status" value="1"/>
</dbReference>
<protein>
    <submittedName>
        <fullName evidence="2">Amidase domain-containing protein</fullName>
    </submittedName>
</protein>
<dbReference type="InterPro" id="IPR024301">
    <property type="entry name" value="Amidase_6"/>
</dbReference>
<name>A0ABN0WRK2_9BACI</name>
<evidence type="ECO:0000259" key="1">
    <source>
        <dbReference type="Pfam" id="PF12671"/>
    </source>
</evidence>
<proteinExistence type="predicted"/>
<dbReference type="RefSeq" id="WP_343803095.1">
    <property type="nucleotide sequence ID" value="NZ_BAAADJ010000063.1"/>
</dbReference>
<evidence type="ECO:0000313" key="2">
    <source>
        <dbReference type="EMBL" id="GAA0344974.1"/>
    </source>
</evidence>
<feature type="domain" description="Putative amidase" evidence="1">
    <location>
        <begin position="141"/>
        <end position="294"/>
    </location>
</feature>
<sequence>MNDLLQDLLQNRLECYVNHKSKPQRFFVEEIERKNLAEQNRKAEIVKVNGKGKILDVFEEEDVEKVRYQLLMRYVIKQKGQIFIEESIEDRLAEVFRSTIVDDYLLQPEGVTEDETIEVFNQNDMDLYPFNNDAEERISYQYDRRKAVRYAETWWNSYNPKYKKFENDCTNFISQCLHEGGGPMRGYPNRGKGWWMRNSNWSYSWSVAHSLRLYLGNSTIGVRARQVSSPEELLLGDVICYDFEGDGRYNHNTIVTAKDANGMPLVNAHTYNSRARYWAYEDSTAYTPNIKYKFFTIVDG</sequence>
<reference evidence="2 3" key="1">
    <citation type="journal article" date="2019" name="Int. J. Syst. Evol. Microbiol.">
        <title>The Global Catalogue of Microorganisms (GCM) 10K type strain sequencing project: providing services to taxonomists for standard genome sequencing and annotation.</title>
        <authorList>
            <consortium name="The Broad Institute Genomics Platform"/>
            <consortium name="The Broad Institute Genome Sequencing Center for Infectious Disease"/>
            <person name="Wu L."/>
            <person name="Ma J."/>
        </authorList>
    </citation>
    <scope>NUCLEOTIDE SEQUENCE [LARGE SCALE GENOMIC DNA]</scope>
    <source>
        <strain evidence="2 3">JCM 9731</strain>
    </source>
</reference>